<evidence type="ECO:0000313" key="3">
    <source>
        <dbReference type="Proteomes" id="UP000299102"/>
    </source>
</evidence>
<comment type="caution">
    <text evidence="2">The sequence shown here is derived from an EMBL/GenBank/DDBJ whole genome shotgun (WGS) entry which is preliminary data.</text>
</comment>
<dbReference type="EMBL" id="BGZK01000071">
    <property type="protein sequence ID" value="GBP15367.1"/>
    <property type="molecule type" value="Genomic_DNA"/>
</dbReference>
<feature type="region of interest" description="Disordered" evidence="1">
    <location>
        <begin position="50"/>
        <end position="69"/>
    </location>
</feature>
<feature type="compositionally biased region" description="Basic residues" evidence="1">
    <location>
        <begin position="1"/>
        <end position="10"/>
    </location>
</feature>
<organism evidence="2 3">
    <name type="scientific">Eumeta variegata</name>
    <name type="common">Bagworm moth</name>
    <name type="synonym">Eumeta japonica</name>
    <dbReference type="NCBI Taxonomy" id="151549"/>
    <lineage>
        <taxon>Eukaryota</taxon>
        <taxon>Metazoa</taxon>
        <taxon>Ecdysozoa</taxon>
        <taxon>Arthropoda</taxon>
        <taxon>Hexapoda</taxon>
        <taxon>Insecta</taxon>
        <taxon>Pterygota</taxon>
        <taxon>Neoptera</taxon>
        <taxon>Endopterygota</taxon>
        <taxon>Lepidoptera</taxon>
        <taxon>Glossata</taxon>
        <taxon>Ditrysia</taxon>
        <taxon>Tineoidea</taxon>
        <taxon>Psychidae</taxon>
        <taxon>Oiketicinae</taxon>
        <taxon>Eumeta</taxon>
    </lineage>
</organism>
<sequence length="69" mass="8030">MQLRSQKKPMLKPGQCREQGRADRFRQGHLITMEQDIEVGKMKCLLRLSQAESESRDHAQNDHHNSSDL</sequence>
<evidence type="ECO:0000313" key="2">
    <source>
        <dbReference type="EMBL" id="GBP15367.1"/>
    </source>
</evidence>
<dbReference type="AlphaFoldDB" id="A0A4C1TNM7"/>
<name>A0A4C1TNM7_EUMVA</name>
<feature type="compositionally biased region" description="Basic and acidic residues" evidence="1">
    <location>
        <begin position="53"/>
        <end position="69"/>
    </location>
</feature>
<proteinExistence type="predicted"/>
<gene>
    <name evidence="2" type="ORF">EVAR_80545_1</name>
</gene>
<feature type="region of interest" description="Disordered" evidence="1">
    <location>
        <begin position="1"/>
        <end position="25"/>
    </location>
</feature>
<reference evidence="2 3" key="1">
    <citation type="journal article" date="2019" name="Commun. Biol.">
        <title>The bagworm genome reveals a unique fibroin gene that provides high tensile strength.</title>
        <authorList>
            <person name="Kono N."/>
            <person name="Nakamura H."/>
            <person name="Ohtoshi R."/>
            <person name="Tomita M."/>
            <person name="Numata K."/>
            <person name="Arakawa K."/>
        </authorList>
    </citation>
    <scope>NUCLEOTIDE SEQUENCE [LARGE SCALE GENOMIC DNA]</scope>
</reference>
<protein>
    <submittedName>
        <fullName evidence="2">Uncharacterized protein</fullName>
    </submittedName>
</protein>
<dbReference type="Proteomes" id="UP000299102">
    <property type="component" value="Unassembled WGS sequence"/>
</dbReference>
<keyword evidence="3" id="KW-1185">Reference proteome</keyword>
<evidence type="ECO:0000256" key="1">
    <source>
        <dbReference type="SAM" id="MobiDB-lite"/>
    </source>
</evidence>
<accession>A0A4C1TNM7</accession>